<reference evidence="1 2" key="1">
    <citation type="submission" date="2024-06" db="EMBL/GenBank/DDBJ databases">
        <title>Genomics of switchgrass bacterial isolates.</title>
        <authorList>
            <person name="Shade A."/>
        </authorList>
    </citation>
    <scope>NUCLEOTIDE SEQUENCE [LARGE SCALE GENOMIC DNA]</scope>
    <source>
        <strain evidence="1 2">PvP084</strain>
    </source>
</reference>
<proteinExistence type="predicted"/>
<keyword evidence="2" id="KW-1185">Reference proteome</keyword>
<dbReference type="Proteomes" id="UP001549119">
    <property type="component" value="Unassembled WGS sequence"/>
</dbReference>
<dbReference type="EMBL" id="JBEPNW010000002">
    <property type="protein sequence ID" value="MET3867278.1"/>
    <property type="molecule type" value="Genomic_DNA"/>
</dbReference>
<protein>
    <submittedName>
        <fullName evidence="1">Transposase-like protein</fullName>
    </submittedName>
</protein>
<evidence type="ECO:0000313" key="2">
    <source>
        <dbReference type="Proteomes" id="UP001549119"/>
    </source>
</evidence>
<gene>
    <name evidence="1" type="ORF">ABIC20_004587</name>
</gene>
<dbReference type="RefSeq" id="WP_063110549.1">
    <property type="nucleotide sequence ID" value="NZ_JBEPNV010000001.1"/>
</dbReference>
<comment type="caution">
    <text evidence="1">The sequence shown here is derived from an EMBL/GenBank/DDBJ whole genome shotgun (WGS) entry which is preliminary data.</text>
</comment>
<accession>A0ABV2NLB2</accession>
<organism evidence="1 2">
    <name type="scientific">Methylobacterium radiotolerans</name>
    <dbReference type="NCBI Taxonomy" id="31998"/>
    <lineage>
        <taxon>Bacteria</taxon>
        <taxon>Pseudomonadati</taxon>
        <taxon>Pseudomonadota</taxon>
        <taxon>Alphaproteobacteria</taxon>
        <taxon>Hyphomicrobiales</taxon>
        <taxon>Methylobacteriaceae</taxon>
        <taxon>Methylobacterium</taxon>
    </lineage>
</organism>
<sequence>MACQIPESVLRAALAGGATYAAIARAHGEDPAAVRARAIALKLSRSRTQGRLPPEPILRIALGMDGVSQARLARAWGVHPDSVSRAARRLKASEGGR</sequence>
<evidence type="ECO:0000313" key="1">
    <source>
        <dbReference type="EMBL" id="MET3867278.1"/>
    </source>
</evidence>
<name>A0ABV2NLB2_9HYPH</name>